<accession>A0A8T9Q7U5</accession>
<gene>
    <name evidence="2" type="ORF">MUN79_04385</name>
</gene>
<protein>
    <submittedName>
        <fullName evidence="2">Nuclear transport factor 2 family protein</fullName>
    </submittedName>
</protein>
<dbReference type="RefSeq" id="WP_244676569.1">
    <property type="nucleotide sequence ID" value="NZ_CP095046.1"/>
</dbReference>
<dbReference type="InterPro" id="IPR032710">
    <property type="entry name" value="NTF2-like_dom_sf"/>
</dbReference>
<evidence type="ECO:0000313" key="3">
    <source>
        <dbReference type="Proteomes" id="UP000831796"/>
    </source>
</evidence>
<dbReference type="KEGG" id="hcu:MUN79_04385"/>
<proteinExistence type="predicted"/>
<dbReference type="EMBL" id="CP095046">
    <property type="protein sequence ID" value="UOQ73215.1"/>
    <property type="molecule type" value="Genomic_DNA"/>
</dbReference>
<dbReference type="Pfam" id="PF12680">
    <property type="entry name" value="SnoaL_2"/>
    <property type="match status" value="1"/>
</dbReference>
<dbReference type="Proteomes" id="UP000831796">
    <property type="component" value="Chromosome"/>
</dbReference>
<evidence type="ECO:0000259" key="1">
    <source>
        <dbReference type="Pfam" id="PF12680"/>
    </source>
</evidence>
<keyword evidence="3" id="KW-1185">Reference proteome</keyword>
<name>A0A8T9Q7U5_9BACT</name>
<organism evidence="2 3">
    <name type="scientific">Hymenobacter cellulosilyticus</name>
    <dbReference type="NCBI Taxonomy" id="2932248"/>
    <lineage>
        <taxon>Bacteria</taxon>
        <taxon>Pseudomonadati</taxon>
        <taxon>Bacteroidota</taxon>
        <taxon>Cytophagia</taxon>
        <taxon>Cytophagales</taxon>
        <taxon>Hymenobacteraceae</taxon>
        <taxon>Hymenobacter</taxon>
    </lineage>
</organism>
<dbReference type="Gene3D" id="3.10.450.50">
    <property type="match status" value="1"/>
</dbReference>
<sequence>MKLSESLEIDPAAYATVLHPDVEQVEFPNMLNRTLQRRSFAEILENIRAGRELLVNPLFELQQMQQCPDGSVVIEAHWQATLANDIGPLVRGQQLAAQFCVVFELKDGLIIKQRNYSCFDPF</sequence>
<evidence type="ECO:0000313" key="2">
    <source>
        <dbReference type="EMBL" id="UOQ73215.1"/>
    </source>
</evidence>
<dbReference type="InterPro" id="IPR037401">
    <property type="entry name" value="SnoaL-like"/>
</dbReference>
<dbReference type="SUPFAM" id="SSF54427">
    <property type="entry name" value="NTF2-like"/>
    <property type="match status" value="1"/>
</dbReference>
<reference evidence="2" key="1">
    <citation type="submission" date="2022-04" db="EMBL/GenBank/DDBJ databases">
        <title>Hymenobacter sp. isolated from the air.</title>
        <authorList>
            <person name="Won M."/>
            <person name="Lee C.-M."/>
            <person name="Woen H.-Y."/>
            <person name="Kwon S.-W."/>
        </authorList>
    </citation>
    <scope>NUCLEOTIDE SEQUENCE</scope>
    <source>
        <strain evidence="2">5116S-3</strain>
    </source>
</reference>
<dbReference type="AlphaFoldDB" id="A0A8T9Q7U5"/>
<feature type="domain" description="SnoaL-like" evidence="1">
    <location>
        <begin position="10"/>
        <end position="111"/>
    </location>
</feature>